<organism evidence="3 4">
    <name type="scientific">Glycomyces endophyticus</name>
    <dbReference type="NCBI Taxonomy" id="480996"/>
    <lineage>
        <taxon>Bacteria</taxon>
        <taxon>Bacillati</taxon>
        <taxon>Actinomycetota</taxon>
        <taxon>Actinomycetes</taxon>
        <taxon>Glycomycetales</taxon>
        <taxon>Glycomycetaceae</taxon>
        <taxon>Glycomyces</taxon>
    </lineage>
</organism>
<keyword evidence="1 3" id="KW-0378">Hydrolase</keyword>
<protein>
    <submittedName>
        <fullName evidence="3">NUDIX hydrolase</fullName>
    </submittedName>
</protein>
<dbReference type="Gene3D" id="3.90.79.10">
    <property type="entry name" value="Nucleoside Triphosphate Pyrophosphohydrolase"/>
    <property type="match status" value="1"/>
</dbReference>
<dbReference type="RefSeq" id="WP_425556068.1">
    <property type="nucleotide sequence ID" value="NZ_BAAAQF010000010.1"/>
</dbReference>
<accession>A0ABP4T333</accession>
<dbReference type="PANTHER" id="PTHR21340:SF0">
    <property type="entry name" value="BIS(5'-NUCLEOSYL)-TETRAPHOSPHATASE [ASYMMETRICAL]"/>
    <property type="match status" value="1"/>
</dbReference>
<dbReference type="CDD" id="cd03674">
    <property type="entry name" value="NUDIX_Hydrolase"/>
    <property type="match status" value="1"/>
</dbReference>
<feature type="domain" description="Nudix hydrolase" evidence="2">
    <location>
        <begin position="58"/>
        <end position="195"/>
    </location>
</feature>
<dbReference type="Proteomes" id="UP001499851">
    <property type="component" value="Unassembled WGS sequence"/>
</dbReference>
<dbReference type="InterPro" id="IPR015797">
    <property type="entry name" value="NUDIX_hydrolase-like_dom_sf"/>
</dbReference>
<dbReference type="GO" id="GO:0016787">
    <property type="term" value="F:hydrolase activity"/>
    <property type="evidence" value="ECO:0007669"/>
    <property type="project" value="UniProtKB-KW"/>
</dbReference>
<gene>
    <name evidence="3" type="ORF">GCM10009830_30450</name>
</gene>
<sequence length="199" mass="21929">MARVTTADTSAADRTRLTDLLDGVVPWDDLERDHLDAARAWISGGAPLYRTAKPATPPMHLVSYFAAFDEARERVLLVEHRKAGLRLPTGGHVEPGESPWDAVRRECREELGIAADPSGVAGERPFFVTVTDTLGQGRHTDVSLWHLIRATPEDVTWFSEEEFSGVAWLSLAQVLAEPIATLDPHMHRFTAKLARALTG</sequence>
<dbReference type="EMBL" id="BAAAQF010000010">
    <property type="protein sequence ID" value="GAA1681226.1"/>
    <property type="molecule type" value="Genomic_DNA"/>
</dbReference>
<evidence type="ECO:0000256" key="1">
    <source>
        <dbReference type="ARBA" id="ARBA00022801"/>
    </source>
</evidence>
<proteinExistence type="predicted"/>
<dbReference type="PANTHER" id="PTHR21340">
    <property type="entry name" value="DIADENOSINE 5,5-P1,P4-TETRAPHOSPHATE PYROPHOSPHOHYDROLASE MUTT"/>
    <property type="match status" value="1"/>
</dbReference>
<reference evidence="4" key="1">
    <citation type="journal article" date="2019" name="Int. J. Syst. Evol. Microbiol.">
        <title>The Global Catalogue of Microorganisms (GCM) 10K type strain sequencing project: providing services to taxonomists for standard genome sequencing and annotation.</title>
        <authorList>
            <consortium name="The Broad Institute Genomics Platform"/>
            <consortium name="The Broad Institute Genome Sequencing Center for Infectious Disease"/>
            <person name="Wu L."/>
            <person name="Ma J."/>
        </authorList>
    </citation>
    <scope>NUCLEOTIDE SEQUENCE [LARGE SCALE GENOMIC DNA]</scope>
    <source>
        <strain evidence="4">JCM 16001</strain>
    </source>
</reference>
<dbReference type="PROSITE" id="PS51462">
    <property type="entry name" value="NUDIX"/>
    <property type="match status" value="1"/>
</dbReference>
<dbReference type="InterPro" id="IPR051325">
    <property type="entry name" value="Nudix_hydrolase_domain"/>
</dbReference>
<evidence type="ECO:0000313" key="3">
    <source>
        <dbReference type="EMBL" id="GAA1681226.1"/>
    </source>
</evidence>
<evidence type="ECO:0000259" key="2">
    <source>
        <dbReference type="PROSITE" id="PS51462"/>
    </source>
</evidence>
<evidence type="ECO:0000313" key="4">
    <source>
        <dbReference type="Proteomes" id="UP001499851"/>
    </source>
</evidence>
<dbReference type="SUPFAM" id="SSF55811">
    <property type="entry name" value="Nudix"/>
    <property type="match status" value="1"/>
</dbReference>
<dbReference type="Pfam" id="PF00293">
    <property type="entry name" value="NUDIX"/>
    <property type="match status" value="1"/>
</dbReference>
<comment type="caution">
    <text evidence="3">The sequence shown here is derived from an EMBL/GenBank/DDBJ whole genome shotgun (WGS) entry which is preliminary data.</text>
</comment>
<keyword evidence="4" id="KW-1185">Reference proteome</keyword>
<name>A0ABP4T333_9ACTN</name>
<dbReference type="InterPro" id="IPR000086">
    <property type="entry name" value="NUDIX_hydrolase_dom"/>
</dbReference>